<gene>
    <name evidence="4" type="primary">106094658</name>
</gene>
<name>A0A1I8PJN3_STOCA</name>
<evidence type="ECO:0000313" key="4">
    <source>
        <dbReference type="EnsemblMetazoa" id="SCAU008721-PA"/>
    </source>
</evidence>
<dbReference type="SUPFAM" id="SSF55486">
    <property type="entry name" value="Metalloproteases ('zincins'), catalytic domain"/>
    <property type="match status" value="1"/>
</dbReference>
<proteinExistence type="inferred from homology"/>
<dbReference type="InterPro" id="IPR008753">
    <property type="entry name" value="Peptidase_M13_N"/>
</dbReference>
<feature type="domain" description="Peptidase M13 N-terminal" evidence="3">
    <location>
        <begin position="15"/>
        <end position="230"/>
    </location>
</feature>
<dbReference type="Gene3D" id="3.40.390.10">
    <property type="entry name" value="Collagenase (Catalytic Domain)"/>
    <property type="match status" value="1"/>
</dbReference>
<dbReference type="Proteomes" id="UP000095300">
    <property type="component" value="Unassembled WGS sequence"/>
</dbReference>
<dbReference type="InterPro" id="IPR042089">
    <property type="entry name" value="Peptidase_M13_dom_2"/>
</dbReference>
<keyword evidence="5" id="KW-1185">Reference proteome</keyword>
<dbReference type="GO" id="GO:0005886">
    <property type="term" value="C:plasma membrane"/>
    <property type="evidence" value="ECO:0007669"/>
    <property type="project" value="UniProtKB-SubCell"/>
</dbReference>
<dbReference type="KEGG" id="scac:106094658"/>
<dbReference type="Pfam" id="PF05649">
    <property type="entry name" value="Peptidase_M13_N"/>
    <property type="match status" value="1"/>
</dbReference>
<dbReference type="GO" id="GO:0016485">
    <property type="term" value="P:protein processing"/>
    <property type="evidence" value="ECO:0007669"/>
    <property type="project" value="TreeGrafter"/>
</dbReference>
<organism evidence="4 5">
    <name type="scientific">Stomoxys calcitrans</name>
    <name type="common">Stable fly</name>
    <name type="synonym">Conops calcitrans</name>
    <dbReference type="NCBI Taxonomy" id="35570"/>
    <lineage>
        <taxon>Eukaryota</taxon>
        <taxon>Metazoa</taxon>
        <taxon>Ecdysozoa</taxon>
        <taxon>Arthropoda</taxon>
        <taxon>Hexapoda</taxon>
        <taxon>Insecta</taxon>
        <taxon>Pterygota</taxon>
        <taxon>Neoptera</taxon>
        <taxon>Endopterygota</taxon>
        <taxon>Diptera</taxon>
        <taxon>Brachycera</taxon>
        <taxon>Muscomorpha</taxon>
        <taxon>Muscoidea</taxon>
        <taxon>Muscidae</taxon>
        <taxon>Stomoxys</taxon>
    </lineage>
</organism>
<evidence type="ECO:0000313" key="5">
    <source>
        <dbReference type="Proteomes" id="UP000095300"/>
    </source>
</evidence>
<dbReference type="OrthoDB" id="7842934at2759"/>
<reference evidence="4" key="1">
    <citation type="submission" date="2020-05" db="UniProtKB">
        <authorList>
            <consortium name="EnsemblMetazoa"/>
        </authorList>
    </citation>
    <scope>IDENTIFICATION</scope>
    <source>
        <strain evidence="4">USDA</strain>
    </source>
</reference>
<dbReference type="PANTHER" id="PTHR11733:SF167">
    <property type="entry name" value="FI17812P1-RELATED"/>
    <property type="match status" value="1"/>
</dbReference>
<accession>A0A1I8PJN3</accession>
<comment type="similarity">
    <text evidence="2">Belongs to the peptidase M13 family.</text>
</comment>
<dbReference type="InterPro" id="IPR000718">
    <property type="entry name" value="Peptidase_M13"/>
</dbReference>
<dbReference type="Gene3D" id="1.10.1380.10">
    <property type="entry name" value="Neutral endopeptidase , domain2"/>
    <property type="match status" value="1"/>
</dbReference>
<dbReference type="AlphaFoldDB" id="A0A1I8PJN3"/>
<dbReference type="PROSITE" id="PS51885">
    <property type="entry name" value="NEPRILYSIN"/>
    <property type="match status" value="1"/>
</dbReference>
<evidence type="ECO:0000256" key="2">
    <source>
        <dbReference type="ARBA" id="ARBA00007357"/>
    </source>
</evidence>
<protein>
    <recommendedName>
        <fullName evidence="3">Peptidase M13 N-terminal domain-containing protein</fullName>
    </recommendedName>
</protein>
<comment type="subcellular location">
    <subcellularLocation>
        <location evidence="1">Cell membrane</location>
        <topology evidence="1">Single-pass type II membrane protein</topology>
    </subcellularLocation>
</comment>
<dbReference type="VEuPathDB" id="VectorBase:SCAU008721"/>
<sequence length="522" mass="61385">MEFIQFMENARLSDMPEFVKKTHDFYTSCTLEYEFKSLPYMKWLEEHEGLKWALLTPISDANTHFDWVHALATFRKYGMNGIFINEMLYPKDAEASKTIVGISKFRPTYGLDLFWDYEFKALNQTLSYFAGVRHLVDFFTEIHDFKELLAKLDELKEVEQDKKLMMAKDIPFLWLKKYLKIVLDLESVNSDLQIYISDMLYLESLDALLKEYDDKFLSRYLELKFLAHLFYNYKRTSANACIESTRGLMPTAMHWIYEQLHPELEQEIPMVYEMFERVLKLSKETLLLDKSGVVTPTVLSKFDKLHFKIGNLPRVDTIKVLESFYSNLTLVNTDYYGNHLKLLEFYFKVYHTSTSFAEIKNINQYFNKTEHYDTAADVYPIYLAASNLIIVPSELLRAPLYHWGYNEFFKQSSLGTIMAYYIYSALDVNSLSRTDLEKVAGIGSFYTSYNLIFPAKPEHMNEYQAITKLMDMPLEQVFFLNAVQYYCEWLGSADALNSYVMLLPEFSTTFGCKLNSFLKVFR</sequence>
<dbReference type="PANTHER" id="PTHR11733">
    <property type="entry name" value="ZINC METALLOPROTEASE FAMILY M13 NEPRILYSIN-RELATED"/>
    <property type="match status" value="1"/>
</dbReference>
<dbReference type="EnsemblMetazoa" id="SCAU008721-RA">
    <property type="protein sequence ID" value="SCAU008721-PA"/>
    <property type="gene ID" value="SCAU008721"/>
</dbReference>
<dbReference type="InterPro" id="IPR024079">
    <property type="entry name" value="MetalloPept_cat_dom_sf"/>
</dbReference>
<evidence type="ECO:0000259" key="3">
    <source>
        <dbReference type="Pfam" id="PF05649"/>
    </source>
</evidence>
<evidence type="ECO:0000256" key="1">
    <source>
        <dbReference type="ARBA" id="ARBA00004401"/>
    </source>
</evidence>
<dbReference type="GO" id="GO:0004222">
    <property type="term" value="F:metalloendopeptidase activity"/>
    <property type="evidence" value="ECO:0007669"/>
    <property type="project" value="InterPro"/>
</dbReference>